<dbReference type="AlphaFoldDB" id="A0A915VMJ7"/>
<sequence length="250" mass="28752">MMKKIRAVIIEDEPEAKFMLQVLIEKYCPEVQVIGDASNVKEGVALIQKLLPDLVFLDIEMPGEKGLYLFKYFEEINFEVIFTTAYDQYAINALRLSALDYLLKPIDLEELRASIVQFKKKQNTQQLYESLHQQLSSPSSAAPKRLALPSKNSFVFLEVNNIMYCLADGSYTTFVCNKHKKYLVAKSMKEYASLLEDLGFVRVHRSAIVNLNYVERLIRTRPQSIVMEDGTSIAIARSRSQYLIDRLTQF</sequence>
<dbReference type="KEGG" id="aup:AsAng_0002990"/>
<dbReference type="InterPro" id="IPR046947">
    <property type="entry name" value="LytR-like"/>
</dbReference>
<feature type="domain" description="Response regulatory" evidence="1">
    <location>
        <begin position="5"/>
        <end position="115"/>
    </location>
</feature>
<evidence type="ECO:0000259" key="2">
    <source>
        <dbReference type="SMART" id="SM00850"/>
    </source>
</evidence>
<proteinExistence type="predicted"/>
<dbReference type="SUPFAM" id="SSF52172">
    <property type="entry name" value="CheY-like"/>
    <property type="match status" value="1"/>
</dbReference>
<gene>
    <name evidence="3" type="ORF">AsAng_0002990</name>
</gene>
<keyword evidence="3" id="KW-0238">DNA-binding</keyword>
<dbReference type="Gene3D" id="2.40.50.1020">
    <property type="entry name" value="LytTr DNA-binding domain"/>
    <property type="match status" value="1"/>
</dbReference>
<dbReference type="RefSeq" id="WP_264790969.1">
    <property type="nucleotide sequence ID" value="NZ_AP026867.1"/>
</dbReference>
<dbReference type="Gene3D" id="3.40.50.2300">
    <property type="match status" value="1"/>
</dbReference>
<dbReference type="InterPro" id="IPR007492">
    <property type="entry name" value="LytTR_DNA-bd_dom"/>
</dbReference>
<reference evidence="3" key="1">
    <citation type="submission" date="2022-09" db="EMBL/GenBank/DDBJ databases">
        <title>Aureispira anguillicida sp. nov., isolated from Leptocephalus of Japanese eel Anguilla japonica.</title>
        <authorList>
            <person name="Yuasa K."/>
            <person name="Mekata T."/>
            <person name="Ikunari K."/>
        </authorList>
    </citation>
    <scope>NUCLEOTIDE SEQUENCE</scope>
    <source>
        <strain evidence="3">EL160426</strain>
    </source>
</reference>
<protein>
    <submittedName>
        <fullName evidence="3">LytTR family DNA-binding domain-containing protein</fullName>
    </submittedName>
</protein>
<keyword evidence="4" id="KW-1185">Reference proteome</keyword>
<evidence type="ECO:0000259" key="1">
    <source>
        <dbReference type="SMART" id="SM00448"/>
    </source>
</evidence>
<dbReference type="Pfam" id="PF00072">
    <property type="entry name" value="Response_reg"/>
    <property type="match status" value="1"/>
</dbReference>
<evidence type="ECO:0000313" key="4">
    <source>
        <dbReference type="Proteomes" id="UP001060919"/>
    </source>
</evidence>
<name>A0A915VMJ7_9BACT</name>
<dbReference type="GO" id="GO:0000156">
    <property type="term" value="F:phosphorelay response regulator activity"/>
    <property type="evidence" value="ECO:0007669"/>
    <property type="project" value="InterPro"/>
</dbReference>
<dbReference type="SMART" id="SM00850">
    <property type="entry name" value="LytTR"/>
    <property type="match status" value="1"/>
</dbReference>
<dbReference type="PANTHER" id="PTHR37299:SF1">
    <property type="entry name" value="STAGE 0 SPORULATION PROTEIN A HOMOLOG"/>
    <property type="match status" value="1"/>
</dbReference>
<organism evidence="3 4">
    <name type="scientific">Aureispira anguillae</name>
    <dbReference type="NCBI Taxonomy" id="2864201"/>
    <lineage>
        <taxon>Bacteria</taxon>
        <taxon>Pseudomonadati</taxon>
        <taxon>Bacteroidota</taxon>
        <taxon>Saprospiria</taxon>
        <taxon>Saprospirales</taxon>
        <taxon>Saprospiraceae</taxon>
        <taxon>Aureispira</taxon>
    </lineage>
</organism>
<dbReference type="GO" id="GO:0003677">
    <property type="term" value="F:DNA binding"/>
    <property type="evidence" value="ECO:0007669"/>
    <property type="project" value="UniProtKB-KW"/>
</dbReference>
<feature type="domain" description="HTH LytTR-type" evidence="2">
    <location>
        <begin position="152"/>
        <end position="248"/>
    </location>
</feature>
<evidence type="ECO:0000313" key="3">
    <source>
        <dbReference type="EMBL" id="BDS09595.1"/>
    </source>
</evidence>
<dbReference type="InterPro" id="IPR011006">
    <property type="entry name" value="CheY-like_superfamily"/>
</dbReference>
<dbReference type="Pfam" id="PF04397">
    <property type="entry name" value="LytTR"/>
    <property type="match status" value="1"/>
</dbReference>
<dbReference type="EMBL" id="AP026867">
    <property type="protein sequence ID" value="BDS09595.1"/>
    <property type="molecule type" value="Genomic_DNA"/>
</dbReference>
<accession>A0A915VMJ7</accession>
<dbReference type="PANTHER" id="PTHR37299">
    <property type="entry name" value="TRANSCRIPTIONAL REGULATOR-RELATED"/>
    <property type="match status" value="1"/>
</dbReference>
<dbReference type="Proteomes" id="UP001060919">
    <property type="component" value="Chromosome"/>
</dbReference>
<dbReference type="SMART" id="SM00448">
    <property type="entry name" value="REC"/>
    <property type="match status" value="1"/>
</dbReference>
<dbReference type="InterPro" id="IPR001789">
    <property type="entry name" value="Sig_transdc_resp-reg_receiver"/>
</dbReference>